<sequence>MSRKNNLAQIWAERIKACQASGINVKAWCGENNVSASQYYYWIRKLNNSSNELVGDNSVEWAEVSLEPKKKNIDNGGSITLNYNGFKLEISKNIKRDDIAEVLAALVSVC</sequence>
<dbReference type="RefSeq" id="WP_016209187.1">
    <property type="nucleotide sequence ID" value="NZ_ASRV01000256.1"/>
</dbReference>
<gene>
    <name evidence="1" type="ORF">A500_19947</name>
</gene>
<evidence type="ECO:0000313" key="1">
    <source>
        <dbReference type="EMBL" id="EOR19830.1"/>
    </source>
</evidence>
<dbReference type="AlphaFoldDB" id="R9BT19"/>
<organism evidence="1 2">
    <name type="scientific">Clostridium sartagoforme AAU1</name>
    <dbReference type="NCBI Taxonomy" id="1202534"/>
    <lineage>
        <taxon>Bacteria</taxon>
        <taxon>Bacillati</taxon>
        <taxon>Bacillota</taxon>
        <taxon>Clostridia</taxon>
        <taxon>Eubacteriales</taxon>
        <taxon>Clostridiaceae</taxon>
        <taxon>Clostridium</taxon>
    </lineage>
</organism>
<proteinExistence type="predicted"/>
<dbReference type="OrthoDB" id="1911052at2"/>
<dbReference type="NCBIfam" id="NF047593">
    <property type="entry name" value="IS66_ISAeme5_TnpA"/>
    <property type="match status" value="1"/>
</dbReference>
<accession>R9BT19</accession>
<name>R9BT19_9CLOT</name>
<reference evidence="1 2" key="1">
    <citation type="submission" date="2013-03" db="EMBL/GenBank/DDBJ databases">
        <title>Whole genome shotgun sequencing of Clostridium sartagoforme AAU1.</title>
        <authorList>
            <person name="Joshi C.G."/>
            <person name="Duggirala S.M."/>
            <person name="Nathani N.M."/>
            <person name="Bhatt V.D."/>
            <person name="Patel A.K."/>
            <person name="Pandya P.R."/>
            <person name="KaPatel J.A."/>
        </authorList>
    </citation>
    <scope>NUCLEOTIDE SEQUENCE [LARGE SCALE GENOMIC DNA]</scope>
    <source>
        <strain evidence="1 2">AAU1</strain>
    </source>
</reference>
<protein>
    <recommendedName>
        <fullName evidence="3">Transposase</fullName>
    </recommendedName>
</protein>
<comment type="caution">
    <text evidence="1">The sequence shown here is derived from an EMBL/GenBank/DDBJ whole genome shotgun (WGS) entry which is preliminary data.</text>
</comment>
<dbReference type="Proteomes" id="UP000013988">
    <property type="component" value="Unassembled WGS sequence"/>
</dbReference>
<dbReference type="PATRIC" id="fig|1202534.3.peg.3976"/>
<evidence type="ECO:0000313" key="2">
    <source>
        <dbReference type="Proteomes" id="UP000013988"/>
    </source>
</evidence>
<keyword evidence="2" id="KW-1185">Reference proteome</keyword>
<dbReference type="EMBL" id="ASRV01000256">
    <property type="protein sequence ID" value="EOR19830.1"/>
    <property type="molecule type" value="Genomic_DNA"/>
</dbReference>
<evidence type="ECO:0008006" key="3">
    <source>
        <dbReference type="Google" id="ProtNLM"/>
    </source>
</evidence>